<dbReference type="EMBL" id="GGEC01072811">
    <property type="protein sequence ID" value="MBX53295.1"/>
    <property type="molecule type" value="Transcribed_RNA"/>
</dbReference>
<feature type="compositionally biased region" description="Basic and acidic residues" evidence="1">
    <location>
        <begin position="1"/>
        <end position="12"/>
    </location>
</feature>
<protein>
    <submittedName>
        <fullName evidence="2">Uncharacterized protein</fullName>
    </submittedName>
</protein>
<dbReference type="AlphaFoldDB" id="A0A2P2PEZ6"/>
<name>A0A2P2PEZ6_RHIMU</name>
<organism evidence="2">
    <name type="scientific">Rhizophora mucronata</name>
    <name type="common">Asiatic mangrove</name>
    <dbReference type="NCBI Taxonomy" id="61149"/>
    <lineage>
        <taxon>Eukaryota</taxon>
        <taxon>Viridiplantae</taxon>
        <taxon>Streptophyta</taxon>
        <taxon>Embryophyta</taxon>
        <taxon>Tracheophyta</taxon>
        <taxon>Spermatophyta</taxon>
        <taxon>Magnoliopsida</taxon>
        <taxon>eudicotyledons</taxon>
        <taxon>Gunneridae</taxon>
        <taxon>Pentapetalae</taxon>
        <taxon>rosids</taxon>
        <taxon>fabids</taxon>
        <taxon>Malpighiales</taxon>
        <taxon>Rhizophoraceae</taxon>
        <taxon>Rhizophora</taxon>
    </lineage>
</organism>
<feature type="region of interest" description="Disordered" evidence="1">
    <location>
        <begin position="1"/>
        <end position="22"/>
    </location>
</feature>
<evidence type="ECO:0000256" key="1">
    <source>
        <dbReference type="SAM" id="MobiDB-lite"/>
    </source>
</evidence>
<proteinExistence type="predicted"/>
<evidence type="ECO:0000313" key="2">
    <source>
        <dbReference type="EMBL" id="MBX53295.1"/>
    </source>
</evidence>
<sequence length="22" mass="2631">METHFLITDRNKIHNSNTNNCQ</sequence>
<accession>A0A2P2PEZ6</accession>
<reference evidence="2" key="1">
    <citation type="submission" date="2018-02" db="EMBL/GenBank/DDBJ databases">
        <title>Rhizophora mucronata_Transcriptome.</title>
        <authorList>
            <person name="Meera S.P."/>
            <person name="Sreeshan A."/>
            <person name="Augustine A."/>
        </authorList>
    </citation>
    <scope>NUCLEOTIDE SEQUENCE</scope>
    <source>
        <tissue evidence="2">Leaf</tissue>
    </source>
</reference>